<comment type="caution">
    <text evidence="1">The sequence shown here is derived from an EMBL/GenBank/DDBJ whole genome shotgun (WGS) entry which is preliminary data.</text>
</comment>
<accession>A0A645CYI7</accession>
<reference evidence="1" key="1">
    <citation type="submission" date="2019-08" db="EMBL/GenBank/DDBJ databases">
        <authorList>
            <person name="Kucharzyk K."/>
            <person name="Murdoch R.W."/>
            <person name="Higgins S."/>
            <person name="Loffler F."/>
        </authorList>
    </citation>
    <scope>NUCLEOTIDE SEQUENCE</scope>
</reference>
<protein>
    <submittedName>
        <fullName evidence="1">Uncharacterized protein</fullName>
    </submittedName>
</protein>
<name>A0A645CYI7_9ZZZZ</name>
<dbReference type="AlphaFoldDB" id="A0A645CYI7"/>
<proteinExistence type="predicted"/>
<organism evidence="1">
    <name type="scientific">bioreactor metagenome</name>
    <dbReference type="NCBI Taxonomy" id="1076179"/>
    <lineage>
        <taxon>unclassified sequences</taxon>
        <taxon>metagenomes</taxon>
        <taxon>ecological metagenomes</taxon>
    </lineage>
</organism>
<evidence type="ECO:0000313" key="1">
    <source>
        <dbReference type="EMBL" id="MPM81951.1"/>
    </source>
</evidence>
<dbReference type="EMBL" id="VSSQ01031163">
    <property type="protein sequence ID" value="MPM81951.1"/>
    <property type="molecule type" value="Genomic_DNA"/>
</dbReference>
<gene>
    <name evidence="1" type="ORF">SDC9_129009</name>
</gene>
<sequence length="54" mass="5403">MTLRITGGNAVGQVGGAGGGTDAGNNIAGFQIVAAETAGSREIPFYIWNIVVIP</sequence>